<accession>A0AAV3Y8Y4</accession>
<evidence type="ECO:0000313" key="2">
    <source>
        <dbReference type="EMBL" id="GFN78708.1"/>
    </source>
</evidence>
<sequence length="128" mass="14094">MAPGLPAHHGAQPRGHIAWISSAVPGIPLSYTNSRGTCTGIDPSHIQRKLISRLGAWVSVSEEGKVQGGMLMSDSHYCRAITTSTSRTNPSFHTSRTSQQTRHPYSQFFSQYRRVTAGKSRKQKQTGR</sequence>
<comment type="caution">
    <text evidence="2">The sequence shown here is derived from an EMBL/GenBank/DDBJ whole genome shotgun (WGS) entry which is preliminary data.</text>
</comment>
<organism evidence="2 3">
    <name type="scientific">Plakobranchus ocellatus</name>
    <dbReference type="NCBI Taxonomy" id="259542"/>
    <lineage>
        <taxon>Eukaryota</taxon>
        <taxon>Metazoa</taxon>
        <taxon>Spiralia</taxon>
        <taxon>Lophotrochozoa</taxon>
        <taxon>Mollusca</taxon>
        <taxon>Gastropoda</taxon>
        <taxon>Heterobranchia</taxon>
        <taxon>Euthyneura</taxon>
        <taxon>Panpulmonata</taxon>
        <taxon>Sacoglossa</taxon>
        <taxon>Placobranchoidea</taxon>
        <taxon>Plakobranchidae</taxon>
        <taxon>Plakobranchus</taxon>
    </lineage>
</organism>
<feature type="compositionally biased region" description="Basic residues" evidence="1">
    <location>
        <begin position="119"/>
        <end position="128"/>
    </location>
</feature>
<feature type="compositionally biased region" description="Polar residues" evidence="1">
    <location>
        <begin position="85"/>
        <end position="110"/>
    </location>
</feature>
<protein>
    <submittedName>
        <fullName evidence="2">Uncharacterized protein</fullName>
    </submittedName>
</protein>
<proteinExistence type="predicted"/>
<gene>
    <name evidence="2" type="ORF">PoB_000521400</name>
</gene>
<feature type="region of interest" description="Disordered" evidence="1">
    <location>
        <begin position="85"/>
        <end position="128"/>
    </location>
</feature>
<dbReference type="Proteomes" id="UP000735302">
    <property type="component" value="Unassembled WGS sequence"/>
</dbReference>
<evidence type="ECO:0000256" key="1">
    <source>
        <dbReference type="SAM" id="MobiDB-lite"/>
    </source>
</evidence>
<dbReference type="AlphaFoldDB" id="A0AAV3Y8Y4"/>
<dbReference type="EMBL" id="BLXT01000597">
    <property type="protein sequence ID" value="GFN78708.1"/>
    <property type="molecule type" value="Genomic_DNA"/>
</dbReference>
<name>A0AAV3Y8Y4_9GAST</name>
<evidence type="ECO:0000313" key="3">
    <source>
        <dbReference type="Proteomes" id="UP000735302"/>
    </source>
</evidence>
<keyword evidence="3" id="KW-1185">Reference proteome</keyword>
<reference evidence="2 3" key="1">
    <citation type="journal article" date="2021" name="Elife">
        <title>Chloroplast acquisition without the gene transfer in kleptoplastic sea slugs, Plakobranchus ocellatus.</title>
        <authorList>
            <person name="Maeda T."/>
            <person name="Takahashi S."/>
            <person name="Yoshida T."/>
            <person name="Shimamura S."/>
            <person name="Takaki Y."/>
            <person name="Nagai Y."/>
            <person name="Toyoda A."/>
            <person name="Suzuki Y."/>
            <person name="Arimoto A."/>
            <person name="Ishii H."/>
            <person name="Satoh N."/>
            <person name="Nishiyama T."/>
            <person name="Hasebe M."/>
            <person name="Maruyama T."/>
            <person name="Minagawa J."/>
            <person name="Obokata J."/>
            <person name="Shigenobu S."/>
        </authorList>
    </citation>
    <scope>NUCLEOTIDE SEQUENCE [LARGE SCALE GENOMIC DNA]</scope>
</reference>